<evidence type="ECO:0000313" key="3">
    <source>
        <dbReference type="EMBL" id="SDE97203.1"/>
    </source>
</evidence>
<dbReference type="Gene3D" id="3.40.50.1820">
    <property type="entry name" value="alpha/beta hydrolase"/>
    <property type="match status" value="1"/>
</dbReference>
<dbReference type="InterPro" id="IPR029058">
    <property type="entry name" value="AB_hydrolase_fold"/>
</dbReference>
<evidence type="ECO:0000313" key="4">
    <source>
        <dbReference type="Proteomes" id="UP000198972"/>
    </source>
</evidence>
<dbReference type="EMBL" id="FNBG01000004">
    <property type="protein sequence ID" value="SDE97203.1"/>
    <property type="molecule type" value="Genomic_DNA"/>
</dbReference>
<dbReference type="PANTHER" id="PTHR48081">
    <property type="entry name" value="AB HYDROLASE SUPERFAMILY PROTEIN C4A8.06C"/>
    <property type="match status" value="1"/>
</dbReference>
<dbReference type="Proteomes" id="UP000198972">
    <property type="component" value="Unassembled WGS sequence"/>
</dbReference>
<organism evidence="3 4">
    <name type="scientific">Fontibacillus panacisegetis</name>
    <dbReference type="NCBI Taxonomy" id="670482"/>
    <lineage>
        <taxon>Bacteria</taxon>
        <taxon>Bacillati</taxon>
        <taxon>Bacillota</taxon>
        <taxon>Bacilli</taxon>
        <taxon>Bacillales</taxon>
        <taxon>Paenibacillaceae</taxon>
        <taxon>Fontibacillus</taxon>
    </lineage>
</organism>
<feature type="domain" description="BD-FAE-like" evidence="2">
    <location>
        <begin position="26"/>
        <end position="244"/>
    </location>
</feature>
<evidence type="ECO:0000256" key="1">
    <source>
        <dbReference type="ARBA" id="ARBA00022801"/>
    </source>
</evidence>
<dbReference type="Pfam" id="PF20434">
    <property type="entry name" value="BD-FAE"/>
    <property type="match status" value="1"/>
</dbReference>
<accession>A0A1G7HA57</accession>
<gene>
    <name evidence="3" type="ORF">SAMN04488542_10471</name>
</gene>
<keyword evidence="4" id="KW-1185">Reference proteome</keyword>
<name>A0A1G7HA57_9BACL</name>
<reference evidence="3 4" key="1">
    <citation type="submission" date="2016-10" db="EMBL/GenBank/DDBJ databases">
        <authorList>
            <person name="de Groot N.N."/>
        </authorList>
    </citation>
    <scope>NUCLEOTIDE SEQUENCE [LARGE SCALE GENOMIC DNA]</scope>
    <source>
        <strain evidence="3 4">DSM 28129</strain>
    </source>
</reference>
<dbReference type="InterPro" id="IPR049492">
    <property type="entry name" value="BD-FAE-like_dom"/>
</dbReference>
<dbReference type="GO" id="GO:0016787">
    <property type="term" value="F:hydrolase activity"/>
    <property type="evidence" value="ECO:0007669"/>
    <property type="project" value="UniProtKB-KW"/>
</dbReference>
<dbReference type="RefSeq" id="WP_091227435.1">
    <property type="nucleotide sequence ID" value="NZ_FNBG01000004.1"/>
</dbReference>
<evidence type="ECO:0000259" key="2">
    <source>
        <dbReference type="Pfam" id="PF20434"/>
    </source>
</evidence>
<dbReference type="InterPro" id="IPR050300">
    <property type="entry name" value="GDXG_lipolytic_enzyme"/>
</dbReference>
<dbReference type="SUPFAM" id="SSF53474">
    <property type="entry name" value="alpha/beta-Hydrolases"/>
    <property type="match status" value="1"/>
</dbReference>
<protein>
    <submittedName>
        <fullName evidence="3">Acetyl esterase/lipase</fullName>
    </submittedName>
</protein>
<dbReference type="AlphaFoldDB" id="A0A1G7HA57"/>
<dbReference type="OrthoDB" id="179999at2"/>
<proteinExistence type="predicted"/>
<keyword evidence="1" id="KW-0378">Hydrolase</keyword>
<sequence length="287" mass="32805">MKETRIYKELGDCQIKADVYDQGIGSPVLIYIHGGGFVFGSRSWLPSQQIQWYMNAGFSIISIDYRLAPGTKLPEIVQDVKDAIYWVRQQAVQYYSFDPNKMVLVGSSAGGYMSLLAGTIEEIKPKAIVSFYGYGDLIGDWITKPSRFYCQRKRITAAKAQVSIEKDIVSEGSWDRYDYYIYCRQTGKWVEEVTGLDRVKDLEALQLFSPILHLTQDYPPTMLLHGNRDTDVAYEQSVMMYEKLQQVGVPSELITIDGGDHVFDQNFYCPAVQDAFQKVNTFLRHFV</sequence>
<dbReference type="STRING" id="670482.SAMN04488542_10471"/>